<sequence length="510" mass="56646">MKRALISVTDKTGLVEFGKKLNEFGYEIVSTGNTFKKLHEAGVNVIQVESVTNFPEILDGRVKTLNPYIHGGILYRRDLDSHVATVKDLNIGSIDMVVVSLYDFEGAVRSGKSHEEIVENIDIGGPSMIRSASKNYKDVTVVVDIADYDMVIEKLAQGGLTEEDRRQLAYKAFATTARYDTLISTYFAGVVGDQYPDILNLTFEKDTELRYGENGHQRGFMYSQPNAKNPIINYVQLHGKELSFNNINDLAGCLEFMREFKDSDQVCSVAIKHSNACGIGLADSVYDSYMKCFEADKVSIFGGILGITSKVDKPTAEKINEIFLEIVVAYDFDQDALEVLKQKKNLRILKLAKIEDSKQAYDMKYLDGKLLVQDKDRLLADKNEVVTKAQPTADQLKDMEFGMKVAKNLKSNAIAIVKDGQTLAVGCGQTSRIWALSNAIENNKNEKNFEGAVLASDAFFPFDDCVRLAAEHGIKAIVQPGGSIRDEDSIKACDELGISMVFTGIRHFKH</sequence>
<keyword evidence="13" id="KW-1185">Reference proteome</keyword>
<dbReference type="Pfam" id="PF01808">
    <property type="entry name" value="AICARFT_IMPCHas"/>
    <property type="match status" value="1"/>
</dbReference>
<dbReference type="HAMAP" id="MF_00139">
    <property type="entry name" value="PurH"/>
    <property type="match status" value="1"/>
</dbReference>
<comment type="pathway">
    <text evidence="2 10">Purine metabolism; IMP biosynthesis via de novo pathway; 5-formamido-1-(5-phospho-D-ribosyl)imidazole-4-carboxamide from 5-amino-1-(5-phospho-D-ribosyl)imidazole-4-carboxamide (10-formyl THF route): step 1/1.</text>
</comment>
<comment type="similarity">
    <text evidence="3 10">Belongs to the PurH family.</text>
</comment>
<name>E0E3B8_9FIRM</name>
<protein>
    <recommendedName>
        <fullName evidence="10">Bifunctional purine biosynthesis protein PurH</fullName>
    </recommendedName>
    <domain>
        <recommendedName>
            <fullName evidence="10">Phosphoribosylaminoimidazolecarboxamide formyltransferase</fullName>
            <ecNumber evidence="10">2.1.2.3</ecNumber>
        </recommendedName>
        <alternativeName>
            <fullName evidence="10">AICAR transformylase</fullName>
        </alternativeName>
    </domain>
    <domain>
        <recommendedName>
            <fullName evidence="10">IMP cyclohydrolase</fullName>
            <ecNumber evidence="10">3.5.4.10</ecNumber>
        </recommendedName>
        <alternativeName>
            <fullName evidence="10">ATIC</fullName>
        </alternativeName>
        <alternativeName>
            <fullName evidence="10">IMP synthase</fullName>
        </alternativeName>
        <alternativeName>
            <fullName evidence="10">Inosinicase</fullName>
        </alternativeName>
    </domain>
</protein>
<dbReference type="GO" id="GO:0005829">
    <property type="term" value="C:cytosol"/>
    <property type="evidence" value="ECO:0007669"/>
    <property type="project" value="TreeGrafter"/>
</dbReference>
<keyword evidence="6 10" id="KW-0378">Hydrolase</keyword>
<evidence type="ECO:0000259" key="11">
    <source>
        <dbReference type="PROSITE" id="PS51855"/>
    </source>
</evidence>
<evidence type="ECO:0000256" key="9">
    <source>
        <dbReference type="ARBA" id="ARBA00050687"/>
    </source>
</evidence>
<comment type="catalytic activity">
    <reaction evidence="8 10">
        <text>(6R)-10-formyltetrahydrofolate + 5-amino-1-(5-phospho-beta-D-ribosyl)imidazole-4-carboxamide = 5-formamido-1-(5-phospho-D-ribosyl)imidazole-4-carboxamide + (6S)-5,6,7,8-tetrahydrofolate</text>
        <dbReference type="Rhea" id="RHEA:22192"/>
        <dbReference type="ChEBI" id="CHEBI:57453"/>
        <dbReference type="ChEBI" id="CHEBI:58467"/>
        <dbReference type="ChEBI" id="CHEBI:58475"/>
        <dbReference type="ChEBI" id="CHEBI:195366"/>
        <dbReference type="EC" id="2.1.2.3"/>
    </reaction>
</comment>
<dbReference type="InterPro" id="IPR024051">
    <property type="entry name" value="AICAR_Tfase_dup_dom_sf"/>
</dbReference>
<dbReference type="GO" id="GO:0004643">
    <property type="term" value="F:phosphoribosylaminoimidazolecarboxamide formyltransferase activity"/>
    <property type="evidence" value="ECO:0007669"/>
    <property type="project" value="UniProtKB-UniRule"/>
</dbReference>
<dbReference type="Pfam" id="PF02142">
    <property type="entry name" value="MGS"/>
    <property type="match status" value="1"/>
</dbReference>
<keyword evidence="7 10" id="KW-0511">Multifunctional enzyme</keyword>
<dbReference type="STRING" id="596315.HMPREF0634_1532"/>
<dbReference type="UniPathway" id="UPA00074">
    <property type="reaction ID" value="UER00133"/>
</dbReference>
<dbReference type="Gene3D" id="3.40.50.1380">
    <property type="entry name" value="Methylglyoxal synthase-like domain"/>
    <property type="match status" value="1"/>
</dbReference>
<dbReference type="SMART" id="SM00798">
    <property type="entry name" value="AICARFT_IMPCHas"/>
    <property type="match status" value="1"/>
</dbReference>
<feature type="domain" description="MGS-like" evidence="11">
    <location>
        <begin position="1"/>
        <end position="143"/>
    </location>
</feature>
<dbReference type="eggNOG" id="COG0138">
    <property type="taxonomic scope" value="Bacteria"/>
</dbReference>
<evidence type="ECO:0000256" key="8">
    <source>
        <dbReference type="ARBA" id="ARBA00050488"/>
    </source>
</evidence>
<dbReference type="Proteomes" id="UP000003244">
    <property type="component" value="Unassembled WGS sequence"/>
</dbReference>
<evidence type="ECO:0000256" key="10">
    <source>
        <dbReference type="HAMAP-Rule" id="MF_00139"/>
    </source>
</evidence>
<evidence type="ECO:0000256" key="2">
    <source>
        <dbReference type="ARBA" id="ARBA00004954"/>
    </source>
</evidence>
<dbReference type="FunFam" id="3.40.50.1380:FF:000001">
    <property type="entry name" value="Bifunctional purine biosynthesis protein PurH"/>
    <property type="match status" value="1"/>
</dbReference>
<dbReference type="EC" id="2.1.2.3" evidence="10"/>
<dbReference type="RefSeq" id="WP_007789743.1">
    <property type="nucleotide sequence ID" value="NZ_ADGQ01000056.1"/>
</dbReference>
<evidence type="ECO:0000256" key="6">
    <source>
        <dbReference type="ARBA" id="ARBA00022801"/>
    </source>
</evidence>
<dbReference type="GO" id="GO:0006189">
    <property type="term" value="P:'de novo' IMP biosynthetic process"/>
    <property type="evidence" value="ECO:0007669"/>
    <property type="project" value="UniProtKB-UniRule"/>
</dbReference>
<evidence type="ECO:0000256" key="7">
    <source>
        <dbReference type="ARBA" id="ARBA00023268"/>
    </source>
</evidence>
<reference evidence="12 13" key="1">
    <citation type="submission" date="2010-08" db="EMBL/GenBank/DDBJ databases">
        <authorList>
            <person name="Harkins D.M."/>
            <person name="Madupu R."/>
            <person name="Durkin A.S."/>
            <person name="Torralba M."/>
            <person name="Methe B."/>
            <person name="Sutton G.G."/>
            <person name="Nelson K.E."/>
        </authorList>
    </citation>
    <scope>NUCLEOTIDE SEQUENCE [LARGE SCALE GENOMIC DNA]</scope>
    <source>
        <strain evidence="12 13">DSM 17678</strain>
    </source>
</reference>
<comment type="caution">
    <text evidence="12">The sequence shown here is derived from an EMBL/GenBank/DDBJ whole genome shotgun (WGS) entry which is preliminary data.</text>
</comment>
<evidence type="ECO:0000256" key="3">
    <source>
        <dbReference type="ARBA" id="ARBA00007667"/>
    </source>
</evidence>
<dbReference type="EMBL" id="ADGQ01000056">
    <property type="protein sequence ID" value="EFM64641.1"/>
    <property type="molecule type" value="Genomic_DNA"/>
</dbReference>
<dbReference type="InterPro" id="IPR016193">
    <property type="entry name" value="Cytidine_deaminase-like"/>
</dbReference>
<dbReference type="SUPFAM" id="SSF52335">
    <property type="entry name" value="Methylglyoxal synthase-like"/>
    <property type="match status" value="1"/>
</dbReference>
<comment type="domain">
    <text evidence="10">The IMP cyclohydrolase activity resides in the N-terminal region.</text>
</comment>
<evidence type="ECO:0000313" key="13">
    <source>
        <dbReference type="Proteomes" id="UP000003244"/>
    </source>
</evidence>
<dbReference type="PROSITE" id="PS51855">
    <property type="entry name" value="MGS"/>
    <property type="match status" value="1"/>
</dbReference>
<evidence type="ECO:0000313" key="12">
    <source>
        <dbReference type="EMBL" id="EFM64641.1"/>
    </source>
</evidence>
<dbReference type="AlphaFoldDB" id="E0E3B8"/>
<accession>E0E3B8</accession>
<dbReference type="NCBIfam" id="NF002049">
    <property type="entry name" value="PRK00881.1"/>
    <property type="match status" value="1"/>
</dbReference>
<dbReference type="Gene3D" id="3.40.140.20">
    <property type="match status" value="2"/>
</dbReference>
<evidence type="ECO:0000256" key="1">
    <source>
        <dbReference type="ARBA" id="ARBA00004844"/>
    </source>
</evidence>
<dbReference type="SMART" id="SM00851">
    <property type="entry name" value="MGS"/>
    <property type="match status" value="1"/>
</dbReference>
<dbReference type="InterPro" id="IPR011607">
    <property type="entry name" value="MGS-like_dom"/>
</dbReference>
<keyword evidence="5 10" id="KW-0658">Purine biosynthesis</keyword>
<dbReference type="GeneID" id="84800757"/>
<dbReference type="OrthoDB" id="9802065at2"/>
<dbReference type="PANTHER" id="PTHR11692">
    <property type="entry name" value="BIFUNCTIONAL PURINE BIOSYNTHESIS PROTEIN PURH"/>
    <property type="match status" value="1"/>
</dbReference>
<comment type="pathway">
    <text evidence="1 10">Purine metabolism; IMP biosynthesis via de novo pathway; IMP from 5-formamido-1-(5-phospho-D-ribosyl)imidazole-4-carboxamide: step 1/1.</text>
</comment>
<gene>
    <name evidence="10 12" type="primary">purH</name>
    <name evidence="12" type="ORF">HMPREF0634_1532</name>
</gene>
<dbReference type="NCBIfam" id="TIGR00355">
    <property type="entry name" value="purH"/>
    <property type="match status" value="1"/>
</dbReference>
<dbReference type="FunFam" id="3.40.140.20:FF:000001">
    <property type="entry name" value="Bifunctional purine biosynthesis protein PurH"/>
    <property type="match status" value="1"/>
</dbReference>
<dbReference type="InterPro" id="IPR002695">
    <property type="entry name" value="PurH-like"/>
</dbReference>
<dbReference type="PANTHER" id="PTHR11692:SF0">
    <property type="entry name" value="BIFUNCTIONAL PURINE BIOSYNTHESIS PROTEIN ATIC"/>
    <property type="match status" value="1"/>
</dbReference>
<evidence type="ECO:0000256" key="4">
    <source>
        <dbReference type="ARBA" id="ARBA00022679"/>
    </source>
</evidence>
<organism evidence="12 13">
    <name type="scientific">Peptostreptococcus stomatis DSM 17678</name>
    <dbReference type="NCBI Taxonomy" id="596315"/>
    <lineage>
        <taxon>Bacteria</taxon>
        <taxon>Bacillati</taxon>
        <taxon>Bacillota</taxon>
        <taxon>Clostridia</taxon>
        <taxon>Peptostreptococcales</taxon>
        <taxon>Peptostreptococcaceae</taxon>
        <taxon>Peptostreptococcus</taxon>
    </lineage>
</organism>
<dbReference type="EC" id="3.5.4.10" evidence="10"/>
<proteinExistence type="inferred from homology"/>
<dbReference type="InterPro" id="IPR036914">
    <property type="entry name" value="MGS-like_dom_sf"/>
</dbReference>
<dbReference type="CDD" id="cd01421">
    <property type="entry name" value="IMPCH"/>
    <property type="match status" value="1"/>
</dbReference>
<keyword evidence="4 10" id="KW-0808">Transferase</keyword>
<comment type="catalytic activity">
    <reaction evidence="9 10">
        <text>IMP + H2O = 5-formamido-1-(5-phospho-D-ribosyl)imidazole-4-carboxamide</text>
        <dbReference type="Rhea" id="RHEA:18445"/>
        <dbReference type="ChEBI" id="CHEBI:15377"/>
        <dbReference type="ChEBI" id="CHEBI:58053"/>
        <dbReference type="ChEBI" id="CHEBI:58467"/>
        <dbReference type="EC" id="3.5.4.10"/>
    </reaction>
</comment>
<dbReference type="SUPFAM" id="SSF53927">
    <property type="entry name" value="Cytidine deaminase-like"/>
    <property type="match status" value="1"/>
</dbReference>
<dbReference type="PIRSF" id="PIRSF000414">
    <property type="entry name" value="AICARFT_IMPCHas"/>
    <property type="match status" value="1"/>
</dbReference>
<evidence type="ECO:0000256" key="5">
    <source>
        <dbReference type="ARBA" id="ARBA00022755"/>
    </source>
</evidence>
<dbReference type="GO" id="GO:0003937">
    <property type="term" value="F:IMP cyclohydrolase activity"/>
    <property type="evidence" value="ECO:0007669"/>
    <property type="project" value="UniProtKB-UniRule"/>
</dbReference>